<evidence type="ECO:0000313" key="5">
    <source>
        <dbReference type="EMBL" id="CAA0097128.1"/>
    </source>
</evidence>
<dbReference type="Pfam" id="PF13412">
    <property type="entry name" value="HTH_24"/>
    <property type="match status" value="1"/>
</dbReference>
<dbReference type="PROSITE" id="PS00519">
    <property type="entry name" value="HTH_ASNC_1"/>
    <property type="match status" value="1"/>
</dbReference>
<dbReference type="Proteomes" id="UP000434580">
    <property type="component" value="Unassembled WGS sequence"/>
</dbReference>
<dbReference type="InterPro" id="IPR011991">
    <property type="entry name" value="ArsR-like_HTH"/>
</dbReference>
<keyword evidence="2" id="KW-0238">DNA-binding</keyword>
<name>A0A5S9QPY5_9GAMM</name>
<dbReference type="GO" id="GO:0043200">
    <property type="term" value="P:response to amino acid"/>
    <property type="evidence" value="ECO:0007669"/>
    <property type="project" value="TreeGrafter"/>
</dbReference>
<dbReference type="OrthoDB" id="166264at2"/>
<dbReference type="CDD" id="cd00090">
    <property type="entry name" value="HTH_ARSR"/>
    <property type="match status" value="1"/>
</dbReference>
<evidence type="ECO:0000256" key="3">
    <source>
        <dbReference type="ARBA" id="ARBA00023163"/>
    </source>
</evidence>
<gene>
    <name evidence="6" type="primary">lrp_1</name>
    <name evidence="5" type="synonym">lrp_3</name>
    <name evidence="6" type="ORF">DPBNPPHM_02071</name>
    <name evidence="5" type="ORF">DPBNPPHM_03491</name>
</gene>
<dbReference type="PRINTS" id="PR00033">
    <property type="entry name" value="HTHASNC"/>
</dbReference>
<dbReference type="EMBL" id="CACSII010000018">
    <property type="protein sequence ID" value="CAA0116394.1"/>
    <property type="molecule type" value="Genomic_DNA"/>
</dbReference>
<dbReference type="SMART" id="SM00344">
    <property type="entry name" value="HTH_ASNC"/>
    <property type="match status" value="1"/>
</dbReference>
<feature type="domain" description="HTH asnC-type" evidence="4">
    <location>
        <begin position="6"/>
        <end position="67"/>
    </location>
</feature>
<reference evidence="6 7" key="1">
    <citation type="submission" date="2019-11" db="EMBL/GenBank/DDBJ databases">
        <authorList>
            <person name="Holert J."/>
        </authorList>
    </citation>
    <scope>NUCLEOTIDE SEQUENCE [LARGE SCALE GENOMIC DNA]</scope>
    <source>
        <strain evidence="6">BC5_2</strain>
    </source>
</reference>
<protein>
    <submittedName>
        <fullName evidence="6">Leucine-responsive regulatory protein</fullName>
    </submittedName>
</protein>
<dbReference type="GO" id="GO:0043565">
    <property type="term" value="F:sequence-specific DNA binding"/>
    <property type="evidence" value="ECO:0007669"/>
    <property type="project" value="InterPro"/>
</dbReference>
<dbReference type="Gene3D" id="3.30.70.920">
    <property type="match status" value="1"/>
</dbReference>
<dbReference type="PANTHER" id="PTHR30154:SF34">
    <property type="entry name" value="TRANSCRIPTIONAL REGULATOR AZLB"/>
    <property type="match status" value="1"/>
</dbReference>
<dbReference type="AlphaFoldDB" id="A0A5S9QPY5"/>
<dbReference type="InterPro" id="IPR036390">
    <property type="entry name" value="WH_DNA-bd_sf"/>
</dbReference>
<dbReference type="InterPro" id="IPR019885">
    <property type="entry name" value="Tscrpt_reg_HTH_AsnC-type_CS"/>
</dbReference>
<dbReference type="SUPFAM" id="SSF46785">
    <property type="entry name" value="Winged helix' DNA-binding domain"/>
    <property type="match status" value="1"/>
</dbReference>
<dbReference type="InterPro" id="IPR019888">
    <property type="entry name" value="Tscrpt_reg_AsnC-like"/>
</dbReference>
<evidence type="ECO:0000313" key="6">
    <source>
        <dbReference type="EMBL" id="CAA0116394.1"/>
    </source>
</evidence>
<evidence type="ECO:0000313" key="7">
    <source>
        <dbReference type="Proteomes" id="UP000434580"/>
    </source>
</evidence>
<dbReference type="GO" id="GO:0005829">
    <property type="term" value="C:cytosol"/>
    <property type="evidence" value="ECO:0007669"/>
    <property type="project" value="TreeGrafter"/>
</dbReference>
<dbReference type="GO" id="GO:0006355">
    <property type="term" value="P:regulation of DNA-templated transcription"/>
    <property type="evidence" value="ECO:0007669"/>
    <property type="project" value="UniProtKB-ARBA"/>
</dbReference>
<evidence type="ECO:0000256" key="2">
    <source>
        <dbReference type="ARBA" id="ARBA00023125"/>
    </source>
</evidence>
<keyword evidence="1" id="KW-0805">Transcription regulation</keyword>
<evidence type="ECO:0000259" key="4">
    <source>
        <dbReference type="PROSITE" id="PS50956"/>
    </source>
</evidence>
<keyword evidence="3" id="KW-0804">Transcription</keyword>
<dbReference type="InterPro" id="IPR036388">
    <property type="entry name" value="WH-like_DNA-bd_sf"/>
</dbReference>
<dbReference type="InterPro" id="IPR011008">
    <property type="entry name" value="Dimeric_a/b-barrel"/>
</dbReference>
<dbReference type="EMBL" id="CACSII010000005">
    <property type="protein sequence ID" value="CAA0097128.1"/>
    <property type="molecule type" value="Genomic_DNA"/>
</dbReference>
<sequence>MDTINLDRTDRRILHELQKNGAIANTELAERVGLSPSPCARRVKALQEAGIILDTVARLDAKKLGLNLMAIVSISMDRHTPDRFENFESKVSAFEEVLECYLITGQSADYMLKVVVKDMDDYQQFLLGKLTRLTGVTGVHSSFVMRRIINSTALPVS</sequence>
<dbReference type="PANTHER" id="PTHR30154">
    <property type="entry name" value="LEUCINE-RESPONSIVE REGULATORY PROTEIN"/>
    <property type="match status" value="1"/>
</dbReference>
<dbReference type="Pfam" id="PF01037">
    <property type="entry name" value="AsnC_trans_reg"/>
    <property type="match status" value="1"/>
</dbReference>
<dbReference type="InterPro" id="IPR019887">
    <property type="entry name" value="Tscrpt_reg_AsnC/Lrp_C"/>
</dbReference>
<accession>A0A5S9QPY5</accession>
<dbReference type="PROSITE" id="PS50956">
    <property type="entry name" value="HTH_ASNC_2"/>
    <property type="match status" value="1"/>
</dbReference>
<dbReference type="InterPro" id="IPR000485">
    <property type="entry name" value="AsnC-type_HTH_dom"/>
</dbReference>
<organism evidence="6 7">
    <name type="scientific">BD1-7 clade bacterium</name>
    <dbReference type="NCBI Taxonomy" id="2029982"/>
    <lineage>
        <taxon>Bacteria</taxon>
        <taxon>Pseudomonadati</taxon>
        <taxon>Pseudomonadota</taxon>
        <taxon>Gammaproteobacteria</taxon>
        <taxon>Cellvibrionales</taxon>
        <taxon>Spongiibacteraceae</taxon>
        <taxon>BD1-7 clade</taxon>
    </lineage>
</organism>
<proteinExistence type="predicted"/>
<evidence type="ECO:0000256" key="1">
    <source>
        <dbReference type="ARBA" id="ARBA00023015"/>
    </source>
</evidence>
<dbReference type="Gene3D" id="1.10.10.10">
    <property type="entry name" value="Winged helix-like DNA-binding domain superfamily/Winged helix DNA-binding domain"/>
    <property type="match status" value="1"/>
</dbReference>
<dbReference type="SUPFAM" id="SSF54909">
    <property type="entry name" value="Dimeric alpha+beta barrel"/>
    <property type="match status" value="1"/>
</dbReference>